<protein>
    <submittedName>
        <fullName evidence="1">Uncharacterized protein</fullName>
    </submittedName>
</protein>
<dbReference type="EMBL" id="AM920430">
    <property type="protein sequence ID" value="CAP83014.1"/>
    <property type="molecule type" value="Genomic_DNA"/>
</dbReference>
<dbReference type="VEuPathDB" id="FungiDB:PCH_Pc15g01280"/>
<evidence type="ECO:0000313" key="1">
    <source>
        <dbReference type="EMBL" id="CAP83014.1"/>
    </source>
</evidence>
<accession>B6H673</accession>
<sequence>MYQIGMNISSRSSATHPKRLLYRESVILIRYKYLGDEVGLLLRVITLGVVKNLLDSVLRILITSLRTRYKLLVSDTLNLSALVPSSQLSSSPQKGRNIWPSSSLVFTACRYPEALAEALRRQQEGKDVDVSKVHATARVSQAVPTCLESGRLRQPLPMECLRLLVVISLPPIDIKFRQ</sequence>
<name>B6H673_PENRW</name>
<reference evidence="1 2" key="1">
    <citation type="journal article" date="2008" name="Nat. Biotechnol.">
        <title>Genome sequencing and analysis of the filamentous fungus Penicillium chrysogenum.</title>
        <authorList>
            <person name="van den Berg M.A."/>
            <person name="Albang R."/>
            <person name="Albermann K."/>
            <person name="Badger J.H."/>
            <person name="Daran J.-M."/>
            <person name="Driessen A.J.M."/>
            <person name="Garcia-Estrada C."/>
            <person name="Fedorova N.D."/>
            <person name="Harris D.M."/>
            <person name="Heijne W.H.M."/>
            <person name="Joardar V.S."/>
            <person name="Kiel J.A.K.W."/>
            <person name="Kovalchuk A."/>
            <person name="Martin J.F."/>
            <person name="Nierman W.C."/>
            <person name="Nijland J.G."/>
            <person name="Pronk J.T."/>
            <person name="Roubos J.A."/>
            <person name="van der Klei I.J."/>
            <person name="van Peij N.N.M.E."/>
            <person name="Veenhuis M."/>
            <person name="von Doehren H."/>
            <person name="Wagner C."/>
            <person name="Wortman J.R."/>
            <person name="Bovenberg R.A.L."/>
        </authorList>
    </citation>
    <scope>NUCLEOTIDE SEQUENCE [LARGE SCALE GENOMIC DNA]</scope>
    <source>
        <strain evidence="2">ATCC 28089 / DSM 1075 / NRRL 1951 / Wisconsin 54-1255</strain>
    </source>
</reference>
<dbReference type="HOGENOM" id="CLU_1511088_0_0_1"/>
<organism evidence="1 2">
    <name type="scientific">Penicillium rubens (strain ATCC 28089 / DSM 1075 / NRRL 1951 / Wisconsin 54-1255)</name>
    <name type="common">Penicillium chrysogenum</name>
    <dbReference type="NCBI Taxonomy" id="500485"/>
    <lineage>
        <taxon>Eukaryota</taxon>
        <taxon>Fungi</taxon>
        <taxon>Dikarya</taxon>
        <taxon>Ascomycota</taxon>
        <taxon>Pezizomycotina</taxon>
        <taxon>Eurotiomycetes</taxon>
        <taxon>Eurotiomycetidae</taxon>
        <taxon>Eurotiales</taxon>
        <taxon>Aspergillaceae</taxon>
        <taxon>Penicillium</taxon>
        <taxon>Penicillium chrysogenum species complex</taxon>
    </lineage>
</organism>
<evidence type="ECO:0000313" key="2">
    <source>
        <dbReference type="Proteomes" id="UP000000724"/>
    </source>
</evidence>
<gene>
    <name evidence="1" type="ORF">Pc15g01280</name>
    <name evidence="1" type="ORF">PCH_Pc15g01280</name>
</gene>
<proteinExistence type="predicted"/>
<dbReference type="Proteomes" id="UP000000724">
    <property type="component" value="Contig Pc00c15"/>
</dbReference>
<keyword evidence="2" id="KW-1185">Reference proteome</keyword>
<dbReference type="AlphaFoldDB" id="B6H673"/>